<evidence type="ECO:0000313" key="2">
    <source>
        <dbReference type="EMBL" id="EPT03157.1"/>
    </source>
</evidence>
<accession>S8EDS4</accession>
<feature type="compositionally biased region" description="Basic and acidic residues" evidence="1">
    <location>
        <begin position="140"/>
        <end position="157"/>
    </location>
</feature>
<protein>
    <submittedName>
        <fullName evidence="2">Uncharacterized protein</fullName>
    </submittedName>
</protein>
<dbReference type="STRING" id="743788.S8EDS4"/>
<dbReference type="OrthoDB" id="21573at2759"/>
<feature type="region of interest" description="Disordered" evidence="1">
    <location>
        <begin position="125"/>
        <end position="157"/>
    </location>
</feature>
<name>S8EDS4_FOMSC</name>
<dbReference type="eggNOG" id="ENOG502QWD8">
    <property type="taxonomic scope" value="Eukaryota"/>
</dbReference>
<dbReference type="InParanoid" id="S8EDS4"/>
<proteinExistence type="predicted"/>
<feature type="non-terminal residue" evidence="2">
    <location>
        <position position="157"/>
    </location>
</feature>
<dbReference type="GO" id="GO:0006413">
    <property type="term" value="P:translational initiation"/>
    <property type="evidence" value="ECO:0007669"/>
    <property type="project" value="InterPro"/>
</dbReference>
<dbReference type="Proteomes" id="UP000015241">
    <property type="component" value="Unassembled WGS sequence"/>
</dbReference>
<dbReference type="AlphaFoldDB" id="S8EDS4"/>
<gene>
    <name evidence="2" type="ORF">FOMPIDRAFT_1095718</name>
</gene>
<dbReference type="SUPFAM" id="SSF55200">
    <property type="entry name" value="Translation initiation factor IF3, C-terminal domain"/>
    <property type="match status" value="1"/>
</dbReference>
<organism evidence="2 3">
    <name type="scientific">Fomitopsis schrenkii</name>
    <name type="common">Brown rot fungus</name>
    <dbReference type="NCBI Taxonomy" id="2126942"/>
    <lineage>
        <taxon>Eukaryota</taxon>
        <taxon>Fungi</taxon>
        <taxon>Dikarya</taxon>
        <taxon>Basidiomycota</taxon>
        <taxon>Agaricomycotina</taxon>
        <taxon>Agaricomycetes</taxon>
        <taxon>Polyporales</taxon>
        <taxon>Fomitopsis</taxon>
    </lineage>
</organism>
<dbReference type="EMBL" id="KE504131">
    <property type="protein sequence ID" value="EPT03157.1"/>
    <property type="molecule type" value="Genomic_DNA"/>
</dbReference>
<evidence type="ECO:0000313" key="3">
    <source>
        <dbReference type="Proteomes" id="UP000015241"/>
    </source>
</evidence>
<dbReference type="Gene3D" id="3.30.110.10">
    <property type="entry name" value="Translation initiation factor 3 (IF-3), C-terminal domain"/>
    <property type="match status" value="1"/>
</dbReference>
<feature type="non-terminal residue" evidence="2">
    <location>
        <position position="1"/>
    </location>
</feature>
<sequence>RKKFYVQLVRAEPEPIVKLIRASDTYSRKRASAEKKRTVRAQKEVQLSWAISEADLEHKFEKVREELEIGNRVDLAYLHKSGQTIPTREEMAVRAEETLKALEDAGAPWKPLTLTKTSLILHLQGHNEPSAPGTPNLRAHMAEQAEKKLERRQKDEE</sequence>
<keyword evidence="3" id="KW-1185">Reference proteome</keyword>
<dbReference type="HOGENOM" id="CLU_1682075_0_0_1"/>
<reference evidence="2 3" key="1">
    <citation type="journal article" date="2012" name="Science">
        <title>The Paleozoic origin of enzymatic lignin decomposition reconstructed from 31 fungal genomes.</title>
        <authorList>
            <person name="Floudas D."/>
            <person name="Binder M."/>
            <person name="Riley R."/>
            <person name="Barry K."/>
            <person name="Blanchette R.A."/>
            <person name="Henrissat B."/>
            <person name="Martinez A.T."/>
            <person name="Otillar R."/>
            <person name="Spatafora J.W."/>
            <person name="Yadav J.S."/>
            <person name="Aerts A."/>
            <person name="Benoit I."/>
            <person name="Boyd A."/>
            <person name="Carlson A."/>
            <person name="Copeland A."/>
            <person name="Coutinho P.M."/>
            <person name="de Vries R.P."/>
            <person name="Ferreira P."/>
            <person name="Findley K."/>
            <person name="Foster B."/>
            <person name="Gaskell J."/>
            <person name="Glotzer D."/>
            <person name="Gorecki P."/>
            <person name="Heitman J."/>
            <person name="Hesse C."/>
            <person name="Hori C."/>
            <person name="Igarashi K."/>
            <person name="Jurgens J.A."/>
            <person name="Kallen N."/>
            <person name="Kersten P."/>
            <person name="Kohler A."/>
            <person name="Kuees U."/>
            <person name="Kumar T.K.A."/>
            <person name="Kuo A."/>
            <person name="LaButti K."/>
            <person name="Larrondo L.F."/>
            <person name="Lindquist E."/>
            <person name="Ling A."/>
            <person name="Lombard V."/>
            <person name="Lucas S."/>
            <person name="Lundell T."/>
            <person name="Martin R."/>
            <person name="McLaughlin D.J."/>
            <person name="Morgenstern I."/>
            <person name="Morin E."/>
            <person name="Murat C."/>
            <person name="Nagy L.G."/>
            <person name="Nolan M."/>
            <person name="Ohm R.A."/>
            <person name="Patyshakuliyeva A."/>
            <person name="Rokas A."/>
            <person name="Ruiz-Duenas F.J."/>
            <person name="Sabat G."/>
            <person name="Salamov A."/>
            <person name="Samejima M."/>
            <person name="Schmutz J."/>
            <person name="Slot J.C."/>
            <person name="St John F."/>
            <person name="Stenlid J."/>
            <person name="Sun H."/>
            <person name="Sun S."/>
            <person name="Syed K."/>
            <person name="Tsang A."/>
            <person name="Wiebenga A."/>
            <person name="Young D."/>
            <person name="Pisabarro A."/>
            <person name="Eastwood D.C."/>
            <person name="Martin F."/>
            <person name="Cullen D."/>
            <person name="Grigoriev I.V."/>
            <person name="Hibbett D.S."/>
        </authorList>
    </citation>
    <scope>NUCLEOTIDE SEQUENCE</scope>
    <source>
        <strain evidence="3">FP-58527</strain>
    </source>
</reference>
<dbReference type="InterPro" id="IPR036788">
    <property type="entry name" value="T_IF-3_C_sf"/>
</dbReference>
<evidence type="ECO:0000256" key="1">
    <source>
        <dbReference type="SAM" id="MobiDB-lite"/>
    </source>
</evidence>